<dbReference type="InterPro" id="IPR050367">
    <property type="entry name" value="APC_superfamily"/>
</dbReference>
<keyword evidence="4" id="KW-1003">Cell membrane</keyword>
<evidence type="ECO:0000313" key="12">
    <source>
        <dbReference type="Proteomes" id="UP000288002"/>
    </source>
</evidence>
<comment type="similarity">
    <text evidence="2">Belongs to the amino acid-polyamine-organocation (APC) superfamily. Basic amino acid/polyamine antiporter (APA) (TC 2.A.3.2) family.</text>
</comment>
<feature type="transmembrane region" description="Helical" evidence="10">
    <location>
        <begin position="59"/>
        <end position="84"/>
    </location>
</feature>
<feature type="transmembrane region" description="Helical" evidence="10">
    <location>
        <begin position="420"/>
        <end position="437"/>
    </location>
</feature>
<evidence type="ECO:0000256" key="8">
    <source>
        <dbReference type="ARBA" id="ARBA00023136"/>
    </source>
</evidence>
<evidence type="ECO:0000256" key="4">
    <source>
        <dbReference type="ARBA" id="ARBA00022475"/>
    </source>
</evidence>
<dbReference type="NCBIfam" id="TIGR03810">
    <property type="entry name" value="arg_ornith_anti"/>
    <property type="match status" value="1"/>
</dbReference>
<feature type="transmembrane region" description="Helical" evidence="10">
    <location>
        <begin position="298"/>
        <end position="327"/>
    </location>
</feature>
<organism evidence="11 12">
    <name type="scientific">Pseudomonas koreensis</name>
    <dbReference type="NCBI Taxonomy" id="198620"/>
    <lineage>
        <taxon>Bacteria</taxon>
        <taxon>Pseudomonadati</taxon>
        <taxon>Pseudomonadota</taxon>
        <taxon>Gammaproteobacteria</taxon>
        <taxon>Pseudomonadales</taxon>
        <taxon>Pseudomonadaceae</taxon>
        <taxon>Pseudomonas</taxon>
    </lineage>
</organism>
<sequence length="497" mass="52948">MTTQLQDIQPSVPPARPQPLTVSLRKAEPKRLSLSLLIALVVGSMIGSGIFSLPQNMAASAGAGAILIGWVITGVGMLSLALVYQTLSNRQPALDNGVFAYARTLGGEFLGFNSAWGYWISAWIGNVSYLVILFAALSYFFPLFSEGNNKAAIAGASVVLWSLHWMILRGMRTAARANALTTVAKVVPLLLFIGLVIAAFQRETFMVDFWGTPALGSTFDQVKSTMLVTVWVFIGIEGANVFSARAAERANVGRATVIGFVITLLLLIAVSLLSLGILRQPELAALKNPSMAGVLQAAAGPWGAVLISIGLIISVGGALLAWTLLAAESVFTPAREKVMPVSLGEENTRGAPANALWLTNGCIQLFLLLTLYSSASYLALISLATSMILLPYLFSGLYALKMTWQGETYAGHRAVQVRDMAIALVATLYCVWLLYAAGPKYLLLSALLYAPGSLIYLGTLKARQGQPLSGPETGLLIIIWAAAAYAGWMLWSGTLTL</sequence>
<dbReference type="Gene3D" id="1.20.1740.10">
    <property type="entry name" value="Amino acid/polyamine transporter I"/>
    <property type="match status" value="1"/>
</dbReference>
<reference evidence="11 12" key="1">
    <citation type="submission" date="2016-10" db="EMBL/GenBank/DDBJ databases">
        <title>Search of new enzymes for the oxidation of sulfur compounds.</title>
        <authorList>
            <person name="Novo A."/>
            <person name="Moreira I.S."/>
            <person name="Castro P.M."/>
        </authorList>
    </citation>
    <scope>NUCLEOTIDE SEQUENCE [LARGE SCALE GENOMIC DNA]</scope>
    <source>
        <strain evidence="11 12">A9</strain>
    </source>
</reference>
<keyword evidence="8 10" id="KW-0472">Membrane</keyword>
<feature type="transmembrane region" description="Helical" evidence="10">
    <location>
        <begin position="378"/>
        <end position="400"/>
    </location>
</feature>
<dbReference type="EMBL" id="MKWS01000001">
    <property type="protein sequence ID" value="RVD79928.1"/>
    <property type="molecule type" value="Genomic_DNA"/>
</dbReference>
<feature type="transmembrane region" description="Helical" evidence="10">
    <location>
        <begin position="151"/>
        <end position="168"/>
    </location>
</feature>
<dbReference type="PANTHER" id="PTHR42770:SF4">
    <property type="entry name" value="ARGININE_ORNITHINE ANTIPORTER-RELATED"/>
    <property type="match status" value="1"/>
</dbReference>
<keyword evidence="5 10" id="KW-0812">Transmembrane</keyword>
<feature type="transmembrane region" description="Helical" evidence="10">
    <location>
        <begin position="474"/>
        <end position="491"/>
    </location>
</feature>
<feature type="transmembrane region" description="Helical" evidence="10">
    <location>
        <begin position="443"/>
        <end position="462"/>
    </location>
</feature>
<feature type="transmembrane region" description="Helical" evidence="10">
    <location>
        <begin position="355"/>
        <end position="372"/>
    </location>
</feature>
<protein>
    <recommendedName>
        <fullName evidence="9">Arginine-ornithine antiporter</fullName>
    </recommendedName>
</protein>
<dbReference type="InterPro" id="IPR004754">
    <property type="entry name" value="Amino_acid_antiprt"/>
</dbReference>
<dbReference type="Pfam" id="PF13520">
    <property type="entry name" value="AA_permease_2"/>
    <property type="match status" value="1"/>
</dbReference>
<accession>A0AA94ETZ9</accession>
<name>A0AA94ETZ9_9PSED</name>
<evidence type="ECO:0000256" key="7">
    <source>
        <dbReference type="ARBA" id="ARBA00022989"/>
    </source>
</evidence>
<dbReference type="GO" id="GO:0006527">
    <property type="term" value="P:L-arginine catabolic process"/>
    <property type="evidence" value="ECO:0007669"/>
    <property type="project" value="UniProtKB-UniRule"/>
</dbReference>
<proteinExistence type="inferred from homology"/>
<gene>
    <name evidence="11" type="ORF">A9HBioS_0452</name>
</gene>
<dbReference type="AlphaFoldDB" id="A0AA94ETZ9"/>
<feature type="transmembrane region" description="Helical" evidence="10">
    <location>
        <begin position="221"/>
        <end position="243"/>
    </location>
</feature>
<evidence type="ECO:0000256" key="2">
    <source>
        <dbReference type="ARBA" id="ARBA00008220"/>
    </source>
</evidence>
<evidence type="ECO:0000256" key="1">
    <source>
        <dbReference type="ARBA" id="ARBA00004651"/>
    </source>
</evidence>
<dbReference type="GO" id="GO:1903826">
    <property type="term" value="P:L-arginine transmembrane transport"/>
    <property type="evidence" value="ECO:0007669"/>
    <property type="project" value="InterPro"/>
</dbReference>
<keyword evidence="3" id="KW-0813">Transport</keyword>
<comment type="caution">
    <text evidence="11">The sequence shown here is derived from an EMBL/GenBank/DDBJ whole genome shotgun (WGS) entry which is preliminary data.</text>
</comment>
<keyword evidence="7 10" id="KW-1133">Transmembrane helix</keyword>
<dbReference type="GO" id="GO:0005886">
    <property type="term" value="C:plasma membrane"/>
    <property type="evidence" value="ECO:0007669"/>
    <property type="project" value="UniProtKB-SubCell"/>
</dbReference>
<dbReference type="PIRSF" id="PIRSF006060">
    <property type="entry name" value="AA_transporter"/>
    <property type="match status" value="1"/>
</dbReference>
<feature type="transmembrane region" description="Helical" evidence="10">
    <location>
        <begin position="180"/>
        <end position="201"/>
    </location>
</feature>
<dbReference type="Proteomes" id="UP000288002">
    <property type="component" value="Unassembled WGS sequence"/>
</dbReference>
<feature type="transmembrane region" description="Helical" evidence="10">
    <location>
        <begin position="34"/>
        <end position="53"/>
    </location>
</feature>
<feature type="transmembrane region" description="Helical" evidence="10">
    <location>
        <begin position="255"/>
        <end position="278"/>
    </location>
</feature>
<evidence type="ECO:0000256" key="9">
    <source>
        <dbReference type="NCBIfam" id="TIGR03810"/>
    </source>
</evidence>
<feature type="transmembrane region" description="Helical" evidence="10">
    <location>
        <begin position="116"/>
        <end position="139"/>
    </location>
</feature>
<dbReference type="PANTHER" id="PTHR42770">
    <property type="entry name" value="AMINO ACID TRANSPORTER-RELATED"/>
    <property type="match status" value="1"/>
</dbReference>
<evidence type="ECO:0000256" key="6">
    <source>
        <dbReference type="ARBA" id="ARBA00022970"/>
    </source>
</evidence>
<dbReference type="InterPro" id="IPR002293">
    <property type="entry name" value="AA/rel_permease1"/>
</dbReference>
<dbReference type="RefSeq" id="WP_127647549.1">
    <property type="nucleotide sequence ID" value="NZ_MKWS01000001.1"/>
</dbReference>
<evidence type="ECO:0000256" key="3">
    <source>
        <dbReference type="ARBA" id="ARBA00022448"/>
    </source>
</evidence>
<evidence type="ECO:0000313" key="11">
    <source>
        <dbReference type="EMBL" id="RVD79928.1"/>
    </source>
</evidence>
<evidence type="ECO:0000256" key="5">
    <source>
        <dbReference type="ARBA" id="ARBA00022692"/>
    </source>
</evidence>
<dbReference type="GO" id="GO:0043858">
    <property type="term" value="F:arginine:ornithine antiporter activity"/>
    <property type="evidence" value="ECO:0007669"/>
    <property type="project" value="UniProtKB-UniRule"/>
</dbReference>
<keyword evidence="6" id="KW-0029">Amino-acid transport</keyword>
<evidence type="ECO:0000256" key="10">
    <source>
        <dbReference type="SAM" id="Phobius"/>
    </source>
</evidence>
<dbReference type="InterPro" id="IPR022461">
    <property type="entry name" value="Arg/Orn_antiprt_ArcD"/>
</dbReference>
<comment type="subcellular location">
    <subcellularLocation>
        <location evidence="1">Cell membrane</location>
        <topology evidence="1">Multi-pass membrane protein</topology>
    </subcellularLocation>
</comment>
<dbReference type="NCBIfam" id="TIGR00905">
    <property type="entry name" value="2A0302"/>
    <property type="match status" value="1"/>
</dbReference>